<dbReference type="Pfam" id="PF04055">
    <property type="entry name" value="Radical_SAM"/>
    <property type="match status" value="1"/>
</dbReference>
<evidence type="ECO:0000313" key="8">
    <source>
        <dbReference type="EMBL" id="MBK5897435.1"/>
    </source>
</evidence>
<dbReference type="SFLD" id="SFLDS00029">
    <property type="entry name" value="Radical_SAM"/>
    <property type="match status" value="1"/>
</dbReference>
<keyword evidence="4" id="KW-0479">Metal-binding</keyword>
<evidence type="ECO:0000256" key="2">
    <source>
        <dbReference type="ARBA" id="ARBA00022485"/>
    </source>
</evidence>
<organism evidence="8 9">
    <name type="scientific">Catonella massiliensis</name>
    <dbReference type="NCBI Taxonomy" id="2799636"/>
    <lineage>
        <taxon>Bacteria</taxon>
        <taxon>Bacillati</taxon>
        <taxon>Bacillota</taxon>
        <taxon>Clostridia</taxon>
        <taxon>Lachnospirales</taxon>
        <taxon>Lachnospiraceae</taxon>
        <taxon>Catonella</taxon>
    </lineage>
</organism>
<dbReference type="InterPro" id="IPR007197">
    <property type="entry name" value="rSAM"/>
</dbReference>
<dbReference type="Proteomes" id="UP000604730">
    <property type="component" value="Unassembled WGS sequence"/>
</dbReference>
<keyword evidence="9" id="KW-1185">Reference proteome</keyword>
<dbReference type="InterPro" id="IPR058240">
    <property type="entry name" value="rSAM_sf"/>
</dbReference>
<reference evidence="8 9" key="1">
    <citation type="submission" date="2021-01" db="EMBL/GenBank/DDBJ databases">
        <title>Isolation and description of Catonella massiliensis sp. nov., a novel Catonella species, isolated from a stable periodontitis subject.</title>
        <authorList>
            <person name="Antezack A."/>
            <person name="Boxberger M."/>
            <person name="La Scola B."/>
            <person name="Monnet-Corti V."/>
        </authorList>
    </citation>
    <scope>NUCLEOTIDE SEQUENCE [LARGE SCALE GENOMIC DNA]</scope>
    <source>
        <strain evidence="8 9">Marseille-Q4567</strain>
    </source>
</reference>
<dbReference type="PROSITE" id="PS51918">
    <property type="entry name" value="RADICAL_SAM"/>
    <property type="match status" value="1"/>
</dbReference>
<keyword evidence="6" id="KW-0411">Iron-sulfur</keyword>
<evidence type="ECO:0000259" key="7">
    <source>
        <dbReference type="PROSITE" id="PS51918"/>
    </source>
</evidence>
<evidence type="ECO:0000256" key="1">
    <source>
        <dbReference type="ARBA" id="ARBA00001966"/>
    </source>
</evidence>
<dbReference type="InterPro" id="IPR032432">
    <property type="entry name" value="Radical_SAM_C"/>
</dbReference>
<dbReference type="SUPFAM" id="SSF102114">
    <property type="entry name" value="Radical SAM enzymes"/>
    <property type="match status" value="1"/>
</dbReference>
<dbReference type="InterPro" id="IPR023404">
    <property type="entry name" value="rSAM_horseshoe"/>
</dbReference>
<evidence type="ECO:0000313" key="9">
    <source>
        <dbReference type="Proteomes" id="UP000604730"/>
    </source>
</evidence>
<feature type="domain" description="Radical SAM core" evidence="7">
    <location>
        <begin position="13"/>
        <end position="260"/>
    </location>
</feature>
<keyword evidence="2" id="KW-0004">4Fe-4S</keyword>
<dbReference type="Gene3D" id="3.80.30.20">
    <property type="entry name" value="tm_1862 like domain"/>
    <property type="match status" value="1"/>
</dbReference>
<evidence type="ECO:0000256" key="5">
    <source>
        <dbReference type="ARBA" id="ARBA00023004"/>
    </source>
</evidence>
<dbReference type="PANTHER" id="PTHR11135">
    <property type="entry name" value="HISTONE ACETYLTRANSFERASE-RELATED"/>
    <property type="match status" value="1"/>
</dbReference>
<dbReference type="NCBIfam" id="TIGR01212">
    <property type="entry name" value="TIGR01212 family radical SAM protein"/>
    <property type="match status" value="1"/>
</dbReference>
<keyword evidence="3" id="KW-0949">S-adenosyl-L-methionine</keyword>
<dbReference type="PANTHER" id="PTHR11135:SF1">
    <property type="entry name" value="PROTEIN YHCC"/>
    <property type="match status" value="1"/>
</dbReference>
<evidence type="ECO:0000256" key="6">
    <source>
        <dbReference type="ARBA" id="ARBA00023014"/>
    </source>
</evidence>
<dbReference type="InterPro" id="IPR039661">
    <property type="entry name" value="ELP3"/>
</dbReference>
<dbReference type="SFLD" id="SFLDG01082">
    <property type="entry name" value="B12-binding_domain_containing"/>
    <property type="match status" value="1"/>
</dbReference>
<dbReference type="InterPro" id="IPR005911">
    <property type="entry name" value="YhcC-like"/>
</dbReference>
<proteinExistence type="predicted"/>
<dbReference type="InterPro" id="IPR006638">
    <property type="entry name" value="Elp3/MiaA/NifB-like_rSAM"/>
</dbReference>
<protein>
    <submittedName>
        <fullName evidence="8">TIGR01212 family radical SAM protein</fullName>
    </submittedName>
</protein>
<accession>A0ABS1J052</accession>
<evidence type="ECO:0000256" key="4">
    <source>
        <dbReference type="ARBA" id="ARBA00022723"/>
    </source>
</evidence>
<comment type="caution">
    <text evidence="8">The sequence shown here is derived from an EMBL/GenBank/DDBJ whole genome shotgun (WGS) entry which is preliminary data.</text>
</comment>
<evidence type="ECO:0000256" key="3">
    <source>
        <dbReference type="ARBA" id="ARBA00022691"/>
    </source>
</evidence>
<dbReference type="EMBL" id="JAEPRJ010000001">
    <property type="protein sequence ID" value="MBK5897435.1"/>
    <property type="molecule type" value="Genomic_DNA"/>
</dbReference>
<dbReference type="SFLD" id="SFLDG01086">
    <property type="entry name" value="elongater_protein-like"/>
    <property type="match status" value="1"/>
</dbReference>
<dbReference type="Pfam" id="PF16199">
    <property type="entry name" value="Radical_SAM_C"/>
    <property type="match status" value="1"/>
</dbReference>
<keyword evidence="5" id="KW-0408">Iron</keyword>
<dbReference type="SFLD" id="SFLDG01091">
    <property type="entry name" value="uncharacterized_CHP01210-like"/>
    <property type="match status" value="1"/>
</dbReference>
<comment type="cofactor">
    <cofactor evidence="1">
        <name>[4Fe-4S] cluster</name>
        <dbReference type="ChEBI" id="CHEBI:49883"/>
    </cofactor>
</comment>
<gene>
    <name evidence="8" type="ORF">JJN12_06495</name>
</gene>
<sequence>MIIRTLSDYCKEKFGTKVYRLSLSTGCSCPNRDGRAGRGGCSFCSEGGSGEFATKVKPIEEQLEEAKDRVKSKFPKDIKEEDKKYIAYFQSFTNTYGDVDRLGRIFKTAILRDEIAALSIGTRPDCLEDDMLDLLNELNKIKPVWIELGLQTIHEDSAKAFNRGYSLSVFNKAYIELKKRNIEVIVHVILGLPGETDKDMYETVRYLANLNPKLDGIKLHLLHILKNTRLEREYREKPFKILSLDEYTEILINCLRILPESVVIHRMTGDGDKRLLVEPLWSADKKRVLNTINKAIREAKR</sequence>
<dbReference type="CDD" id="cd01335">
    <property type="entry name" value="Radical_SAM"/>
    <property type="match status" value="1"/>
</dbReference>
<name>A0ABS1J052_9FIRM</name>
<dbReference type="SMART" id="SM00729">
    <property type="entry name" value="Elp3"/>
    <property type="match status" value="1"/>
</dbReference>
<dbReference type="RefSeq" id="WP_208428916.1">
    <property type="nucleotide sequence ID" value="NZ_JAEPRJ010000001.1"/>
</dbReference>